<dbReference type="KEGG" id="mng:MNEG_2607"/>
<proteinExistence type="predicted"/>
<dbReference type="PANTHER" id="PTHR47992">
    <property type="entry name" value="PROTEIN PHOSPHATASE"/>
    <property type="match status" value="1"/>
</dbReference>
<evidence type="ECO:0000313" key="5">
    <source>
        <dbReference type="Proteomes" id="UP000054498"/>
    </source>
</evidence>
<evidence type="ECO:0000313" key="4">
    <source>
        <dbReference type="EMBL" id="KIZ05345.1"/>
    </source>
</evidence>
<accession>A0A0D2MRX9</accession>
<evidence type="ECO:0000259" key="3">
    <source>
        <dbReference type="PROSITE" id="PS51746"/>
    </source>
</evidence>
<feature type="region of interest" description="Disordered" evidence="1">
    <location>
        <begin position="201"/>
        <end position="221"/>
    </location>
</feature>
<dbReference type="Proteomes" id="UP000054498">
    <property type="component" value="Unassembled WGS sequence"/>
</dbReference>
<dbReference type="GeneID" id="25735485"/>
<evidence type="ECO:0000256" key="1">
    <source>
        <dbReference type="SAM" id="MobiDB-lite"/>
    </source>
</evidence>
<feature type="chain" id="PRO_5002247992" description="PPM-type phosphatase domain-containing protein" evidence="2">
    <location>
        <begin position="19"/>
        <end position="221"/>
    </location>
</feature>
<keyword evidence="5" id="KW-1185">Reference proteome</keyword>
<name>A0A0D2MRX9_9CHLO</name>
<dbReference type="STRING" id="145388.A0A0D2MRX9"/>
<dbReference type="SMART" id="SM00332">
    <property type="entry name" value="PP2Cc"/>
    <property type="match status" value="1"/>
</dbReference>
<gene>
    <name evidence="4" type="ORF">MNEG_2607</name>
</gene>
<dbReference type="Gene3D" id="3.60.40.10">
    <property type="entry name" value="PPM-type phosphatase domain"/>
    <property type="match status" value="1"/>
</dbReference>
<dbReference type="GO" id="GO:0004722">
    <property type="term" value="F:protein serine/threonine phosphatase activity"/>
    <property type="evidence" value="ECO:0007669"/>
    <property type="project" value="InterPro"/>
</dbReference>
<dbReference type="InterPro" id="IPR015655">
    <property type="entry name" value="PP2C"/>
</dbReference>
<reference evidence="4 5" key="1">
    <citation type="journal article" date="2013" name="BMC Genomics">
        <title>Reconstruction of the lipid metabolism for the microalga Monoraphidium neglectum from its genome sequence reveals characteristics suitable for biofuel production.</title>
        <authorList>
            <person name="Bogen C."/>
            <person name="Al-Dilaimi A."/>
            <person name="Albersmeier A."/>
            <person name="Wichmann J."/>
            <person name="Grundmann M."/>
            <person name="Rupp O."/>
            <person name="Lauersen K.J."/>
            <person name="Blifernez-Klassen O."/>
            <person name="Kalinowski J."/>
            <person name="Goesmann A."/>
            <person name="Mussgnug J.H."/>
            <person name="Kruse O."/>
        </authorList>
    </citation>
    <scope>NUCLEOTIDE SEQUENCE [LARGE SCALE GENOMIC DNA]</scope>
    <source>
        <strain evidence="4 5">SAG 48.87</strain>
    </source>
</reference>
<dbReference type="Pfam" id="PF00481">
    <property type="entry name" value="PP2C"/>
    <property type="match status" value="1"/>
</dbReference>
<dbReference type="InterPro" id="IPR001932">
    <property type="entry name" value="PPM-type_phosphatase-like_dom"/>
</dbReference>
<feature type="domain" description="PPM-type phosphatase" evidence="3">
    <location>
        <begin position="1"/>
        <end position="194"/>
    </location>
</feature>
<dbReference type="SUPFAM" id="SSF81606">
    <property type="entry name" value="PP2C-like"/>
    <property type="match status" value="1"/>
</dbReference>
<dbReference type="RefSeq" id="XP_013904364.1">
    <property type="nucleotide sequence ID" value="XM_014048910.1"/>
</dbReference>
<feature type="compositionally biased region" description="Gly residues" evidence="1">
    <location>
        <begin position="208"/>
        <end position="221"/>
    </location>
</feature>
<keyword evidence="2" id="KW-0732">Signal</keyword>
<sequence length="221" mass="23646">MGASGSTALVALVHPTRAVFASLGDCMAVVGRTGGAGKATQQHRVYGYGPDVLEELERIEATGAWVTDGRVCNVLAVSRAFGDPEFKGEGLKVLLREGASKGMWPKSLAEEHVFTSDPVIVEPDVTEVRFTEDDEFLILATDGLWDAVPVNEAAALARKQFSLGRSSQEVADALTDHALKRYTSDNATCIVVDLRSEARRQQQAGQRQQGGGWLGGLFGGR</sequence>
<evidence type="ECO:0000256" key="2">
    <source>
        <dbReference type="SAM" id="SignalP"/>
    </source>
</evidence>
<dbReference type="CDD" id="cd00143">
    <property type="entry name" value="PP2Cc"/>
    <property type="match status" value="1"/>
</dbReference>
<dbReference type="OrthoDB" id="10264738at2759"/>
<dbReference type="InterPro" id="IPR036457">
    <property type="entry name" value="PPM-type-like_dom_sf"/>
</dbReference>
<feature type="signal peptide" evidence="2">
    <location>
        <begin position="1"/>
        <end position="18"/>
    </location>
</feature>
<organism evidence="4 5">
    <name type="scientific">Monoraphidium neglectum</name>
    <dbReference type="NCBI Taxonomy" id="145388"/>
    <lineage>
        <taxon>Eukaryota</taxon>
        <taxon>Viridiplantae</taxon>
        <taxon>Chlorophyta</taxon>
        <taxon>core chlorophytes</taxon>
        <taxon>Chlorophyceae</taxon>
        <taxon>CS clade</taxon>
        <taxon>Sphaeropleales</taxon>
        <taxon>Selenastraceae</taxon>
        <taxon>Monoraphidium</taxon>
    </lineage>
</organism>
<protein>
    <recommendedName>
        <fullName evidence="3">PPM-type phosphatase domain-containing protein</fullName>
    </recommendedName>
</protein>
<dbReference type="AlphaFoldDB" id="A0A0D2MRX9"/>
<dbReference type="EMBL" id="KK100519">
    <property type="protein sequence ID" value="KIZ05345.1"/>
    <property type="molecule type" value="Genomic_DNA"/>
</dbReference>
<dbReference type="PROSITE" id="PS51746">
    <property type="entry name" value="PPM_2"/>
    <property type="match status" value="1"/>
</dbReference>